<reference evidence="1" key="1">
    <citation type="journal article" date="2014" name="Front. Microbiol.">
        <title>High frequency of phylogenetically diverse reductive dehalogenase-homologous genes in deep subseafloor sedimentary metagenomes.</title>
        <authorList>
            <person name="Kawai M."/>
            <person name="Futagami T."/>
            <person name="Toyoda A."/>
            <person name="Takaki Y."/>
            <person name="Nishi S."/>
            <person name="Hori S."/>
            <person name="Arai W."/>
            <person name="Tsubouchi T."/>
            <person name="Morono Y."/>
            <person name="Uchiyama I."/>
            <person name="Ito T."/>
            <person name="Fujiyama A."/>
            <person name="Inagaki F."/>
            <person name="Takami H."/>
        </authorList>
    </citation>
    <scope>NUCLEOTIDE SEQUENCE</scope>
    <source>
        <strain evidence="1">Expedition CK06-06</strain>
    </source>
</reference>
<dbReference type="AlphaFoldDB" id="X1K7H8"/>
<dbReference type="EMBL" id="BARV01010964">
    <property type="protein sequence ID" value="GAI02957.1"/>
    <property type="molecule type" value="Genomic_DNA"/>
</dbReference>
<organism evidence="1">
    <name type="scientific">marine sediment metagenome</name>
    <dbReference type="NCBI Taxonomy" id="412755"/>
    <lineage>
        <taxon>unclassified sequences</taxon>
        <taxon>metagenomes</taxon>
        <taxon>ecological metagenomes</taxon>
    </lineage>
</organism>
<gene>
    <name evidence="1" type="ORF">S06H3_21005</name>
</gene>
<protein>
    <submittedName>
        <fullName evidence="1">Uncharacterized protein</fullName>
    </submittedName>
</protein>
<feature type="non-terminal residue" evidence="1">
    <location>
        <position position="1"/>
    </location>
</feature>
<dbReference type="InterPro" id="IPR036465">
    <property type="entry name" value="vWFA_dom_sf"/>
</dbReference>
<dbReference type="Gene3D" id="3.40.50.410">
    <property type="entry name" value="von Willebrand factor, type A domain"/>
    <property type="match status" value="1"/>
</dbReference>
<accession>X1K7H8</accession>
<proteinExistence type="predicted"/>
<evidence type="ECO:0000313" key="1">
    <source>
        <dbReference type="EMBL" id="GAI02957.1"/>
    </source>
</evidence>
<dbReference type="SUPFAM" id="SSF53300">
    <property type="entry name" value="vWA-like"/>
    <property type="match status" value="1"/>
</dbReference>
<sequence length="75" mass="8254">IVASGQTSIGAPMRALRESGKRVEQLIIITDEHENHPPYFLGEYKKYAEEFGAPDVTIVRCGTAGYTSEQITKPS</sequence>
<name>X1K7H8_9ZZZZ</name>
<comment type="caution">
    <text evidence="1">The sequence shown here is derived from an EMBL/GenBank/DDBJ whole genome shotgun (WGS) entry which is preliminary data.</text>
</comment>